<reference evidence="2 3" key="1">
    <citation type="submission" date="2016-10" db="EMBL/GenBank/DDBJ databases">
        <authorList>
            <person name="de Groot N.N."/>
        </authorList>
    </citation>
    <scope>NUCLEOTIDE SEQUENCE [LARGE SCALE GENOMIC DNA]</scope>
    <source>
        <strain evidence="2 3">CGMCC 4.2022</strain>
    </source>
</reference>
<protein>
    <submittedName>
        <fullName evidence="2">Uncharacterized protein</fullName>
    </submittedName>
</protein>
<evidence type="ECO:0000256" key="1">
    <source>
        <dbReference type="SAM" id="MobiDB-lite"/>
    </source>
</evidence>
<gene>
    <name evidence="2" type="ORF">SAMN05216259_10283</name>
</gene>
<dbReference type="STRING" id="310781.SAMN05216259_10283"/>
<proteinExistence type="predicted"/>
<evidence type="ECO:0000313" key="2">
    <source>
        <dbReference type="EMBL" id="SDM94410.1"/>
    </source>
</evidence>
<name>A0A1G9XCD1_9ACTN</name>
<dbReference type="AlphaFoldDB" id="A0A1G9XCD1"/>
<keyword evidence="3" id="KW-1185">Reference proteome</keyword>
<evidence type="ECO:0000313" key="3">
    <source>
        <dbReference type="Proteomes" id="UP000199341"/>
    </source>
</evidence>
<organism evidence="2 3">
    <name type="scientific">Actinacidiphila guanduensis</name>
    <dbReference type="NCBI Taxonomy" id="310781"/>
    <lineage>
        <taxon>Bacteria</taxon>
        <taxon>Bacillati</taxon>
        <taxon>Actinomycetota</taxon>
        <taxon>Actinomycetes</taxon>
        <taxon>Kitasatosporales</taxon>
        <taxon>Streptomycetaceae</taxon>
        <taxon>Actinacidiphila</taxon>
    </lineage>
</organism>
<accession>A0A1G9XCD1</accession>
<dbReference type="EMBL" id="FNIE01000002">
    <property type="protein sequence ID" value="SDM94410.1"/>
    <property type="molecule type" value="Genomic_DNA"/>
</dbReference>
<dbReference type="Proteomes" id="UP000199341">
    <property type="component" value="Unassembled WGS sequence"/>
</dbReference>
<sequence length="106" mass="11020">MRATCPAAHRRAHEGGHHPAENRQLGPPGKAHISRTPPSHPSGIIGRPAGYAPLCGGRRNVRLRAARAVTAHAGPRAQPPTEQRIFGPCAGAGGIGRALRQGRVAV</sequence>
<feature type="region of interest" description="Disordered" evidence="1">
    <location>
        <begin position="1"/>
        <end position="45"/>
    </location>
</feature>